<evidence type="ECO:0000256" key="2">
    <source>
        <dbReference type="SAM" id="Phobius"/>
    </source>
</evidence>
<keyword evidence="2" id="KW-0812">Transmembrane</keyword>
<dbReference type="EMBL" id="FN554889">
    <property type="protein sequence ID" value="CBG68755.1"/>
    <property type="molecule type" value="Genomic_DNA"/>
</dbReference>
<evidence type="ECO:0000313" key="4">
    <source>
        <dbReference type="Proteomes" id="UP000001444"/>
    </source>
</evidence>
<dbReference type="AlphaFoldDB" id="C9ZD27"/>
<accession>C9ZD27</accession>
<protein>
    <submittedName>
        <fullName evidence="3">Uncharacterized protein</fullName>
    </submittedName>
</protein>
<keyword evidence="4" id="KW-1185">Reference proteome</keyword>
<dbReference type="Proteomes" id="UP000001444">
    <property type="component" value="Chromosome"/>
</dbReference>
<dbReference type="KEGG" id="scb:SCAB_16191"/>
<keyword evidence="2" id="KW-1133">Transmembrane helix</keyword>
<dbReference type="HOGENOM" id="CLU_2169595_0_0_11"/>
<feature type="region of interest" description="Disordered" evidence="1">
    <location>
        <begin position="34"/>
        <end position="71"/>
    </location>
</feature>
<name>C9ZD27_STRSW</name>
<keyword evidence="2" id="KW-0472">Membrane</keyword>
<proteinExistence type="predicted"/>
<gene>
    <name evidence="3" type="ordered locus">SCAB_16191</name>
</gene>
<reference evidence="3 4" key="1">
    <citation type="journal article" date="2010" name="Mol. Plant Microbe Interact.">
        <title>Streptomyces scabies 87-22 contains a coronafacic acid-like biosynthetic cluster that contributes to plant-microbe interactions.</title>
        <authorList>
            <person name="Bignell D.R."/>
            <person name="Seipke R.F."/>
            <person name="Huguet-Tapia J.C."/>
            <person name="Chambers A.H."/>
            <person name="Parry R.J."/>
            <person name="Loria R."/>
        </authorList>
    </citation>
    <scope>NUCLEOTIDE SEQUENCE [LARGE SCALE GENOMIC DNA]</scope>
    <source>
        <strain evidence="3 4">87.22</strain>
    </source>
</reference>
<feature type="compositionally biased region" description="Pro residues" evidence="1">
    <location>
        <begin position="55"/>
        <end position="66"/>
    </location>
</feature>
<evidence type="ECO:0000313" key="3">
    <source>
        <dbReference type="EMBL" id="CBG68755.1"/>
    </source>
</evidence>
<sequence>MQGPGAWPPASEELMTVSIIHMFVRWILGVFAPGTGRRRTDGRATRLTPARTPEAPRPPAPWPPLRRSPYGIEEPLPGEATAVVRPYVVLAERECERARQRQRRVAMVLAADFGIDLDLHVVGAEAVAR</sequence>
<organism evidence="3 4">
    <name type="scientific">Streptomyces scabiei (strain 87.22)</name>
    <dbReference type="NCBI Taxonomy" id="680198"/>
    <lineage>
        <taxon>Bacteria</taxon>
        <taxon>Bacillati</taxon>
        <taxon>Actinomycetota</taxon>
        <taxon>Actinomycetes</taxon>
        <taxon>Kitasatosporales</taxon>
        <taxon>Streptomycetaceae</taxon>
        <taxon>Streptomyces</taxon>
    </lineage>
</organism>
<evidence type="ECO:0000256" key="1">
    <source>
        <dbReference type="SAM" id="MobiDB-lite"/>
    </source>
</evidence>
<feature type="transmembrane region" description="Helical" evidence="2">
    <location>
        <begin position="14"/>
        <end position="33"/>
    </location>
</feature>
<dbReference type="STRING" id="680198.SCAB_16191"/>
<dbReference type="eggNOG" id="ENOG5031XWC">
    <property type="taxonomic scope" value="Bacteria"/>
</dbReference>